<feature type="transmembrane region" description="Helical" evidence="7">
    <location>
        <begin position="646"/>
        <end position="669"/>
    </location>
</feature>
<feature type="transmembrane region" description="Helical" evidence="7">
    <location>
        <begin position="689"/>
        <end position="714"/>
    </location>
</feature>
<dbReference type="OrthoDB" id="1684102at2759"/>
<proteinExistence type="inferred from homology"/>
<dbReference type="PANTHER" id="PTHR22950">
    <property type="entry name" value="AMINO ACID TRANSPORTER"/>
    <property type="match status" value="1"/>
</dbReference>
<dbReference type="Proteomes" id="UP000187429">
    <property type="component" value="Unassembled WGS sequence"/>
</dbReference>
<dbReference type="AlphaFoldDB" id="A0A1R1XGF2"/>
<reference evidence="10" key="1">
    <citation type="submission" date="2017-01" db="EMBL/GenBank/DDBJ databases">
        <authorList>
            <person name="Wang Y."/>
            <person name="White M."/>
            <person name="Kvist S."/>
            <person name="Moncalvo J.-M."/>
        </authorList>
    </citation>
    <scope>NUCLEOTIDE SEQUENCE [LARGE SCALE GENOMIC DNA]</scope>
    <source>
        <strain evidence="10">ID-206-W2</strain>
    </source>
</reference>
<sequence>MEPDIANSDSTKTQEAQLPDTTEADPINPPKNGADFFVDSNIYVQKSITLLKPSDGYNKKLIFLPPANLSVGSSTRSLGNKNICSHVVSSDISNYSSSTTSIDSDFKNSILDPSTLTEITCKKSSGELKPGTKKIDIDVVCRHDISHSRETDKYGTSKLHNHDTKKRYNSIPRKNRFSETLNYISYKNTNSKLPSPTKKKSPRSLSSDSIPELNHRPQILPPENEISKSRDCFLQHNETEYFNSDLNTSYYFYKRAFQNSGKKSGKTENNLSSNILSKCHRTYPFYKCQKNLSKNCLSNGSKGSNSFCESNGLSSVNSSKFVTPLIPLYIETPCEFGSTYSRKLAASKCKHLSEGIASSFTDLVSLYENFAGGNYISEDDSDDYLGNSTDDEMLETYNQPNIIITDMANDSGYNSISRERSTSRGRPNLKASSKKAFFLLIKSFVGTGVLFLPKSFHNGGLLFSIFTMVILAYLALHCMLLLVECHSKLKMSYGDIGYHLMGEKVRTIVHASIVFSQIGFCCAYSIFVATNTKFLFNTFTDCKMDLPLSFWILIQFIIYIPMSMVRKIKKFSILALIANVFIVIGIGYLFYYDGHVLAKNGISDIVMFNPETFSMLVGTAAYSFEGIGLVIPVVESMETPSEFPKVLSLTVFVSAVIFISVASFSYMAFGENVETVILLNLTEGGNATTFIQFLYSIAIMFSVPLQLFPAIRILETKIFTRSGKRNCAIKWQKNTFRLGLCLFVAASSTFVSEKLDEFVSIIGSFACVPLAFIYPSIFHYYAIDTNSRATKIKDICLFIFGIFTMFYVTHLSITQWGKGPALTKQCPNSK</sequence>
<dbReference type="EMBL" id="LSSM01004976">
    <property type="protein sequence ID" value="OMJ13712.1"/>
    <property type="molecule type" value="Genomic_DNA"/>
</dbReference>
<evidence type="ECO:0000313" key="10">
    <source>
        <dbReference type="Proteomes" id="UP000187429"/>
    </source>
</evidence>
<name>A0A1R1XGF2_9FUNG</name>
<dbReference type="GO" id="GO:0005774">
    <property type="term" value="C:vacuolar membrane"/>
    <property type="evidence" value="ECO:0007669"/>
    <property type="project" value="TreeGrafter"/>
</dbReference>
<evidence type="ECO:0000256" key="6">
    <source>
        <dbReference type="SAM" id="MobiDB-lite"/>
    </source>
</evidence>
<feature type="transmembrane region" description="Helical" evidence="7">
    <location>
        <begin position="795"/>
        <end position="813"/>
    </location>
</feature>
<feature type="region of interest" description="Disordered" evidence="6">
    <location>
        <begin position="188"/>
        <end position="222"/>
    </location>
</feature>
<comment type="similarity">
    <text evidence="2">Belongs to the amino acid/polyamine transporter 2 family.</text>
</comment>
<feature type="transmembrane region" description="Helical" evidence="7">
    <location>
        <begin position="459"/>
        <end position="483"/>
    </location>
</feature>
<evidence type="ECO:0000256" key="7">
    <source>
        <dbReference type="SAM" id="Phobius"/>
    </source>
</evidence>
<keyword evidence="5 7" id="KW-0472">Membrane</keyword>
<gene>
    <name evidence="9" type="ORF">AYI69_g8885</name>
</gene>
<feature type="transmembrane region" description="Helical" evidence="7">
    <location>
        <begin position="758"/>
        <end position="783"/>
    </location>
</feature>
<feature type="transmembrane region" description="Helical" evidence="7">
    <location>
        <begin position="548"/>
        <end position="565"/>
    </location>
</feature>
<feature type="domain" description="Amino acid transporter transmembrane" evidence="8">
    <location>
        <begin position="431"/>
        <end position="813"/>
    </location>
</feature>
<dbReference type="GO" id="GO:0015179">
    <property type="term" value="F:L-amino acid transmembrane transporter activity"/>
    <property type="evidence" value="ECO:0007669"/>
    <property type="project" value="TreeGrafter"/>
</dbReference>
<feature type="transmembrane region" description="Helical" evidence="7">
    <location>
        <begin position="735"/>
        <end position="752"/>
    </location>
</feature>
<feature type="transmembrane region" description="Helical" evidence="7">
    <location>
        <begin position="572"/>
        <end position="592"/>
    </location>
</feature>
<evidence type="ECO:0000256" key="2">
    <source>
        <dbReference type="ARBA" id="ARBA00008066"/>
    </source>
</evidence>
<evidence type="ECO:0000256" key="1">
    <source>
        <dbReference type="ARBA" id="ARBA00004141"/>
    </source>
</evidence>
<keyword evidence="10" id="KW-1185">Reference proteome</keyword>
<evidence type="ECO:0000256" key="4">
    <source>
        <dbReference type="ARBA" id="ARBA00022989"/>
    </source>
</evidence>
<protein>
    <submittedName>
        <fullName evidence="9">Vacuolar amino acid transporter 3</fullName>
    </submittedName>
</protein>
<comment type="subcellular location">
    <subcellularLocation>
        <location evidence="1">Membrane</location>
        <topology evidence="1">Multi-pass membrane protein</topology>
    </subcellularLocation>
</comment>
<evidence type="ECO:0000256" key="3">
    <source>
        <dbReference type="ARBA" id="ARBA00022692"/>
    </source>
</evidence>
<evidence type="ECO:0000259" key="8">
    <source>
        <dbReference type="Pfam" id="PF01490"/>
    </source>
</evidence>
<evidence type="ECO:0000313" key="9">
    <source>
        <dbReference type="EMBL" id="OMJ13712.1"/>
    </source>
</evidence>
<dbReference type="Gene3D" id="1.20.1740.10">
    <property type="entry name" value="Amino acid/polyamine transporter I"/>
    <property type="match status" value="1"/>
</dbReference>
<organism evidence="9 10">
    <name type="scientific">Smittium culicis</name>
    <dbReference type="NCBI Taxonomy" id="133412"/>
    <lineage>
        <taxon>Eukaryota</taxon>
        <taxon>Fungi</taxon>
        <taxon>Fungi incertae sedis</taxon>
        <taxon>Zoopagomycota</taxon>
        <taxon>Kickxellomycotina</taxon>
        <taxon>Harpellomycetes</taxon>
        <taxon>Harpellales</taxon>
        <taxon>Legeriomycetaceae</taxon>
        <taxon>Smittium</taxon>
    </lineage>
</organism>
<feature type="transmembrane region" description="Helical" evidence="7">
    <location>
        <begin position="508"/>
        <end position="528"/>
    </location>
</feature>
<dbReference type="InterPro" id="IPR013057">
    <property type="entry name" value="AA_transpt_TM"/>
</dbReference>
<feature type="transmembrane region" description="Helical" evidence="7">
    <location>
        <begin position="612"/>
        <end position="634"/>
    </location>
</feature>
<dbReference type="Pfam" id="PF01490">
    <property type="entry name" value="Aa_trans"/>
    <property type="match status" value="1"/>
</dbReference>
<feature type="region of interest" description="Disordered" evidence="6">
    <location>
        <begin position="1"/>
        <end position="31"/>
    </location>
</feature>
<keyword evidence="4 7" id="KW-1133">Transmembrane helix</keyword>
<keyword evidence="3 7" id="KW-0812">Transmembrane</keyword>
<evidence type="ECO:0000256" key="5">
    <source>
        <dbReference type="ARBA" id="ARBA00023136"/>
    </source>
</evidence>
<dbReference type="PANTHER" id="PTHR22950:SF666">
    <property type="entry name" value="VACUOLAR AMINO ACID TRANSPORTER 4"/>
    <property type="match status" value="1"/>
</dbReference>
<accession>A0A1R1XGF2</accession>
<comment type="caution">
    <text evidence="9">The sequence shown here is derived from an EMBL/GenBank/DDBJ whole genome shotgun (WGS) entry which is preliminary data.</text>
</comment>
<feature type="compositionally biased region" description="Polar residues" evidence="6">
    <location>
        <begin position="7"/>
        <end position="20"/>
    </location>
</feature>